<evidence type="ECO:0000313" key="2">
    <source>
        <dbReference type="EMBL" id="EJK45693.1"/>
    </source>
</evidence>
<organism evidence="2 3">
    <name type="scientific">Thalassiosira oceanica</name>
    <name type="common">Marine diatom</name>
    <dbReference type="NCBI Taxonomy" id="159749"/>
    <lineage>
        <taxon>Eukaryota</taxon>
        <taxon>Sar</taxon>
        <taxon>Stramenopiles</taxon>
        <taxon>Ochrophyta</taxon>
        <taxon>Bacillariophyta</taxon>
        <taxon>Coscinodiscophyceae</taxon>
        <taxon>Thalassiosirophycidae</taxon>
        <taxon>Thalassiosirales</taxon>
        <taxon>Thalassiosiraceae</taxon>
        <taxon>Thalassiosira</taxon>
    </lineage>
</organism>
<protein>
    <submittedName>
        <fullName evidence="2">Uncharacterized protein</fullName>
    </submittedName>
</protein>
<reference evidence="2 3" key="1">
    <citation type="journal article" date="2012" name="Genome Biol.">
        <title>Genome and low-iron response of an oceanic diatom adapted to chronic iron limitation.</title>
        <authorList>
            <person name="Lommer M."/>
            <person name="Specht M."/>
            <person name="Roy A.S."/>
            <person name="Kraemer L."/>
            <person name="Andreson R."/>
            <person name="Gutowska M.A."/>
            <person name="Wolf J."/>
            <person name="Bergner S.V."/>
            <person name="Schilhabel M.B."/>
            <person name="Klostermeier U.C."/>
            <person name="Beiko R.G."/>
            <person name="Rosenstiel P."/>
            <person name="Hippler M."/>
            <person name="Laroche J."/>
        </authorList>
    </citation>
    <scope>NUCLEOTIDE SEQUENCE [LARGE SCALE GENOMIC DNA]</scope>
    <source>
        <strain evidence="2 3">CCMP1005</strain>
    </source>
</reference>
<proteinExistence type="predicted"/>
<evidence type="ECO:0000256" key="1">
    <source>
        <dbReference type="SAM" id="MobiDB-lite"/>
    </source>
</evidence>
<dbReference type="AlphaFoldDB" id="K0R0K4"/>
<accession>K0R0K4</accession>
<dbReference type="EMBL" id="AGNL01048328">
    <property type="protein sequence ID" value="EJK45693.1"/>
    <property type="molecule type" value="Genomic_DNA"/>
</dbReference>
<feature type="region of interest" description="Disordered" evidence="1">
    <location>
        <begin position="1"/>
        <end position="39"/>
    </location>
</feature>
<evidence type="ECO:0000313" key="3">
    <source>
        <dbReference type="Proteomes" id="UP000266841"/>
    </source>
</evidence>
<keyword evidence="3" id="KW-1185">Reference proteome</keyword>
<name>K0R0K4_THAOC</name>
<dbReference type="Proteomes" id="UP000266841">
    <property type="component" value="Unassembled WGS sequence"/>
</dbReference>
<comment type="caution">
    <text evidence="2">The sequence shown here is derived from an EMBL/GenBank/DDBJ whole genome shotgun (WGS) entry which is preliminary data.</text>
</comment>
<sequence length="257" mass="28492">MSDDDFDSSMSGGDPADNAPVQSRLPASGQSDALGMDSDEESDFMKNLDLQRELHQLLTGAEVPLACANSTLERIVDEIKQGKPSEKTKAVRSMEWLQVFKGLHLSTIPSRLMAPWSPDSSTSVPQSMATLLGPESALNKVIGERDVSVLVRLTPLTLDGYPLDRHTTEILREVFKESKDESILSLILTLIAALKPAPRFCACCTKANQENFKIFPMGGTLMEKDKKTQHDCPYCKFCFAERDESLVLKNECRVHRT</sequence>
<gene>
    <name evidence="2" type="ORF">THAOC_35681</name>
</gene>